<organism evidence="2 3">
    <name type="scientific">Nocardiopsis algeriensis</name>
    <dbReference type="NCBI Taxonomy" id="1478215"/>
    <lineage>
        <taxon>Bacteria</taxon>
        <taxon>Bacillati</taxon>
        <taxon>Actinomycetota</taxon>
        <taxon>Actinomycetes</taxon>
        <taxon>Streptosporangiales</taxon>
        <taxon>Nocardiopsidaceae</taxon>
        <taxon>Nocardiopsis</taxon>
    </lineage>
</organism>
<sequence>AEITKVHADNYGVYGVRKVHAELNRQGHRVARVPCRV</sequence>
<dbReference type="Proteomes" id="UP000536604">
    <property type="component" value="Unassembled WGS sequence"/>
</dbReference>
<gene>
    <name evidence="2" type="ORF">FHS13_004281</name>
</gene>
<dbReference type="AlphaFoldDB" id="A0A841J1T7"/>
<keyword evidence="3" id="KW-1185">Reference proteome</keyword>
<protein>
    <recommendedName>
        <fullName evidence="1">HTH-like domain-containing protein</fullName>
    </recommendedName>
</protein>
<evidence type="ECO:0000313" key="3">
    <source>
        <dbReference type="Proteomes" id="UP000536604"/>
    </source>
</evidence>
<accession>A0A841J1T7</accession>
<feature type="domain" description="HTH-like" evidence="1">
    <location>
        <begin position="2"/>
        <end position="32"/>
    </location>
</feature>
<evidence type="ECO:0000259" key="1">
    <source>
        <dbReference type="Pfam" id="PF13276"/>
    </source>
</evidence>
<name>A0A841J1T7_9ACTN</name>
<dbReference type="InterPro" id="IPR025948">
    <property type="entry name" value="HTH-like_dom"/>
</dbReference>
<comment type="caution">
    <text evidence="2">The sequence shown here is derived from an EMBL/GenBank/DDBJ whole genome shotgun (WGS) entry which is preliminary data.</text>
</comment>
<dbReference type="EMBL" id="JACHJO010000024">
    <property type="protein sequence ID" value="MBB6122291.1"/>
    <property type="molecule type" value="Genomic_DNA"/>
</dbReference>
<evidence type="ECO:0000313" key="2">
    <source>
        <dbReference type="EMBL" id="MBB6122291.1"/>
    </source>
</evidence>
<reference evidence="2 3" key="1">
    <citation type="submission" date="2020-08" db="EMBL/GenBank/DDBJ databases">
        <title>Genomic Encyclopedia of Type Strains, Phase III (KMG-III): the genomes of soil and plant-associated and newly described type strains.</title>
        <authorList>
            <person name="Whitman W."/>
        </authorList>
    </citation>
    <scope>NUCLEOTIDE SEQUENCE [LARGE SCALE GENOMIC DNA]</scope>
    <source>
        <strain evidence="2 3">CECT 8712</strain>
    </source>
</reference>
<proteinExistence type="predicted"/>
<dbReference type="Pfam" id="PF13276">
    <property type="entry name" value="HTH_21"/>
    <property type="match status" value="1"/>
</dbReference>
<feature type="non-terminal residue" evidence="2">
    <location>
        <position position="1"/>
    </location>
</feature>